<proteinExistence type="predicted"/>
<dbReference type="RefSeq" id="WP_119930230.1">
    <property type="nucleotide sequence ID" value="NZ_QZEY01000017.1"/>
</dbReference>
<evidence type="ECO:0000313" key="2">
    <source>
        <dbReference type="Proteomes" id="UP000265768"/>
    </source>
</evidence>
<dbReference type="EMBL" id="QZEY01000017">
    <property type="protein sequence ID" value="RJL23975.1"/>
    <property type="molecule type" value="Genomic_DNA"/>
</dbReference>
<dbReference type="AlphaFoldDB" id="A0A3A4A5Y8"/>
<organism evidence="1 2">
    <name type="scientific">Bailinhaonella thermotolerans</name>
    <dbReference type="NCBI Taxonomy" id="1070861"/>
    <lineage>
        <taxon>Bacteria</taxon>
        <taxon>Bacillati</taxon>
        <taxon>Actinomycetota</taxon>
        <taxon>Actinomycetes</taxon>
        <taxon>Streptosporangiales</taxon>
        <taxon>Streptosporangiaceae</taxon>
        <taxon>Bailinhaonella</taxon>
    </lineage>
</organism>
<gene>
    <name evidence="1" type="ORF">D5H75_31575</name>
</gene>
<accession>A0A3A4A5Y8</accession>
<comment type="caution">
    <text evidence="1">The sequence shown here is derived from an EMBL/GenBank/DDBJ whole genome shotgun (WGS) entry which is preliminary data.</text>
</comment>
<protein>
    <submittedName>
        <fullName evidence="1">Uncharacterized protein</fullName>
    </submittedName>
</protein>
<name>A0A3A4A5Y8_9ACTN</name>
<keyword evidence="2" id="KW-1185">Reference proteome</keyword>
<sequence length="181" mass="19214">MKVDAPAAFITSYGAPPLPVQRGAALLRALACRHGSPLAPAPPHHLAAAIIAADLWGRLTPGPWSARARRSPAEHAALSAILARAAGHGAPDLYGERRLLRIAHQRISARAPHGRAGRLREDHWASLGEIIGVIGAALPREQLRRALRLAALDLLAADELRFDVAAEAVLDFADPIHQDTG</sequence>
<evidence type="ECO:0000313" key="1">
    <source>
        <dbReference type="EMBL" id="RJL23975.1"/>
    </source>
</evidence>
<reference evidence="1 2" key="1">
    <citation type="submission" date="2018-09" db="EMBL/GenBank/DDBJ databases">
        <title>YIM 75507 draft genome.</title>
        <authorList>
            <person name="Tang S."/>
            <person name="Feng Y."/>
        </authorList>
    </citation>
    <scope>NUCLEOTIDE SEQUENCE [LARGE SCALE GENOMIC DNA]</scope>
    <source>
        <strain evidence="1 2">YIM 75507</strain>
    </source>
</reference>
<dbReference type="Proteomes" id="UP000265768">
    <property type="component" value="Unassembled WGS sequence"/>
</dbReference>